<dbReference type="InterPro" id="IPR046432">
    <property type="entry name" value="TASOR"/>
</dbReference>
<evidence type="ECO:0000256" key="6">
    <source>
        <dbReference type="ARBA" id="ARBA00022490"/>
    </source>
</evidence>
<feature type="region of interest" description="Disordered" evidence="13">
    <location>
        <begin position="1061"/>
        <end position="1112"/>
    </location>
</feature>
<feature type="region of interest" description="Disordered" evidence="13">
    <location>
        <begin position="3814"/>
        <end position="3846"/>
    </location>
</feature>
<feature type="region of interest" description="Disordered" evidence="13">
    <location>
        <begin position="2242"/>
        <end position="2285"/>
    </location>
</feature>
<dbReference type="PROSITE" id="PS50011">
    <property type="entry name" value="PROTEIN_KINASE_DOM"/>
    <property type="match status" value="1"/>
</dbReference>
<dbReference type="CDD" id="cd13271">
    <property type="entry name" value="PH2_TAPP1_2"/>
    <property type="match status" value="1"/>
</dbReference>
<dbReference type="Gene3D" id="1.10.510.10">
    <property type="entry name" value="Transferase(Phosphotransferase) domain 1"/>
    <property type="match status" value="1"/>
</dbReference>
<evidence type="ECO:0000256" key="5">
    <source>
        <dbReference type="ARBA" id="ARBA00022475"/>
    </source>
</evidence>
<dbReference type="GO" id="GO:0005886">
    <property type="term" value="C:plasma membrane"/>
    <property type="evidence" value="ECO:0007669"/>
    <property type="project" value="UniProtKB-SubCell"/>
</dbReference>
<dbReference type="InterPro" id="IPR011009">
    <property type="entry name" value="Kinase-like_dom_sf"/>
</dbReference>
<feature type="compositionally biased region" description="Polar residues" evidence="13">
    <location>
        <begin position="2958"/>
        <end position="2972"/>
    </location>
</feature>
<feature type="compositionally biased region" description="Polar residues" evidence="13">
    <location>
        <begin position="1202"/>
        <end position="1243"/>
    </location>
</feature>
<evidence type="ECO:0000256" key="11">
    <source>
        <dbReference type="ARBA" id="ARBA00023242"/>
    </source>
</evidence>
<dbReference type="GO" id="GO:0005524">
    <property type="term" value="F:ATP binding"/>
    <property type="evidence" value="ECO:0007669"/>
    <property type="project" value="InterPro"/>
</dbReference>
<feature type="compositionally biased region" description="Basic and acidic residues" evidence="13">
    <location>
        <begin position="2764"/>
        <end position="2778"/>
    </location>
</feature>
<feature type="region of interest" description="Disordered" evidence="13">
    <location>
        <begin position="2062"/>
        <end position="2088"/>
    </location>
</feature>
<evidence type="ECO:0000256" key="2">
    <source>
        <dbReference type="ARBA" id="ARBA00004202"/>
    </source>
</evidence>
<feature type="compositionally biased region" description="Polar residues" evidence="13">
    <location>
        <begin position="2689"/>
        <end position="2702"/>
    </location>
</feature>
<dbReference type="FunFam" id="2.30.29.30:FF:000049">
    <property type="entry name" value="pleckstrin homology domain-containing family A member 1 isoform X1"/>
    <property type="match status" value="1"/>
</dbReference>
<keyword evidence="17" id="KW-1185">Reference proteome</keyword>
<feature type="compositionally biased region" description="Polar residues" evidence="13">
    <location>
        <begin position="3027"/>
        <end position="3053"/>
    </location>
</feature>
<evidence type="ECO:0000256" key="13">
    <source>
        <dbReference type="SAM" id="MobiDB-lite"/>
    </source>
</evidence>
<feature type="compositionally biased region" description="Basic and acidic residues" evidence="13">
    <location>
        <begin position="2739"/>
        <end position="2753"/>
    </location>
</feature>
<dbReference type="InterPro" id="IPR001849">
    <property type="entry name" value="PH_domain"/>
</dbReference>
<protein>
    <recommendedName>
        <fullName evidence="18">Protein kinase domain-containing protein</fullName>
    </recommendedName>
</protein>
<feature type="region of interest" description="Disordered" evidence="13">
    <location>
        <begin position="3073"/>
        <end position="3097"/>
    </location>
</feature>
<feature type="region of interest" description="Disordered" evidence="13">
    <location>
        <begin position="2872"/>
        <end position="2937"/>
    </location>
</feature>
<feature type="compositionally biased region" description="Basic and acidic residues" evidence="13">
    <location>
        <begin position="2261"/>
        <end position="2272"/>
    </location>
</feature>
<comment type="caution">
    <text evidence="16">The sequence shown here is derived from an EMBL/GenBank/DDBJ whole genome shotgun (WGS) entry which is preliminary data.</text>
</comment>
<dbReference type="SMART" id="SM00233">
    <property type="entry name" value="PH"/>
    <property type="match status" value="2"/>
</dbReference>
<name>A0A8T0AT06_SILME</name>
<dbReference type="GO" id="GO:0005654">
    <property type="term" value="C:nucleoplasm"/>
    <property type="evidence" value="ECO:0007669"/>
    <property type="project" value="TreeGrafter"/>
</dbReference>
<feature type="compositionally biased region" description="Basic residues" evidence="13">
    <location>
        <begin position="2924"/>
        <end position="2933"/>
    </location>
</feature>
<dbReference type="Proteomes" id="UP000606274">
    <property type="component" value="Unassembled WGS sequence"/>
</dbReference>
<proteinExistence type="inferred from homology"/>
<dbReference type="PANTHER" id="PTHR16207">
    <property type="entry name" value="SET DOMAIN-CONTAINING PROTEIN"/>
    <property type="match status" value="1"/>
</dbReference>
<feature type="region of interest" description="Disordered" evidence="13">
    <location>
        <begin position="1407"/>
        <end position="1433"/>
    </location>
</feature>
<keyword evidence="11" id="KW-0539">Nucleus</keyword>
<comment type="function">
    <text evidence="12">Binds specifically to phosphatidylinositol 3,4-diphosphate (PtdIns3,4P2), but not to other phosphoinositides. May recruit other proteins to the plasma membrane.</text>
</comment>
<evidence type="ECO:0000256" key="7">
    <source>
        <dbReference type="ARBA" id="ARBA00022553"/>
    </source>
</evidence>
<dbReference type="GO" id="GO:0004672">
    <property type="term" value="F:protein kinase activity"/>
    <property type="evidence" value="ECO:0007669"/>
    <property type="project" value="InterPro"/>
</dbReference>
<feature type="region of interest" description="Disordered" evidence="13">
    <location>
        <begin position="2678"/>
        <end position="2711"/>
    </location>
</feature>
<feature type="region of interest" description="Disordered" evidence="13">
    <location>
        <begin position="977"/>
        <end position="1012"/>
    </location>
</feature>
<feature type="compositionally biased region" description="Basic and acidic residues" evidence="13">
    <location>
        <begin position="2062"/>
        <end position="2076"/>
    </location>
</feature>
<dbReference type="PANTHER" id="PTHR16207:SF10">
    <property type="entry name" value="PROTEIN TASOR 2"/>
    <property type="match status" value="1"/>
</dbReference>
<feature type="domain" description="PH" evidence="14">
    <location>
        <begin position="3475"/>
        <end position="3581"/>
    </location>
</feature>
<feature type="compositionally biased region" description="Basic residues" evidence="13">
    <location>
        <begin position="1187"/>
        <end position="1200"/>
    </location>
</feature>
<feature type="compositionally biased region" description="Polar residues" evidence="13">
    <location>
        <begin position="2724"/>
        <end position="2736"/>
    </location>
</feature>
<feature type="region of interest" description="Disordered" evidence="13">
    <location>
        <begin position="2724"/>
        <end position="2780"/>
    </location>
</feature>
<feature type="compositionally biased region" description="Polar residues" evidence="13">
    <location>
        <begin position="1086"/>
        <end position="1109"/>
    </location>
</feature>
<dbReference type="Pfam" id="PF23314">
    <property type="entry name" value="TASOR_alpha-beta"/>
    <property type="match status" value="1"/>
</dbReference>
<evidence type="ECO:0000259" key="15">
    <source>
        <dbReference type="PROSITE" id="PS50011"/>
    </source>
</evidence>
<feature type="compositionally biased region" description="Basic and acidic residues" evidence="13">
    <location>
        <begin position="2890"/>
        <end position="2899"/>
    </location>
</feature>
<dbReference type="InterPro" id="IPR011993">
    <property type="entry name" value="PH-like_dom_sf"/>
</dbReference>
<feature type="compositionally biased region" description="Basic and acidic residues" evidence="13">
    <location>
        <begin position="3816"/>
        <end position="3825"/>
    </location>
</feature>
<feature type="region of interest" description="Disordered" evidence="13">
    <location>
        <begin position="1182"/>
        <end position="1262"/>
    </location>
</feature>
<dbReference type="Pfam" id="PF12509">
    <property type="entry name" value="DUF3715"/>
    <property type="match status" value="1"/>
</dbReference>
<comment type="subcellular location">
    <subcellularLocation>
        <location evidence="2">Cell membrane</location>
        <topology evidence="2">Peripheral membrane protein</topology>
    </subcellularLocation>
    <subcellularLocation>
        <location evidence="3">Cytoplasm</location>
    </subcellularLocation>
    <subcellularLocation>
        <location evidence="1">Nucleus</location>
    </subcellularLocation>
</comment>
<evidence type="ECO:0000313" key="17">
    <source>
        <dbReference type="Proteomes" id="UP000606274"/>
    </source>
</evidence>
<dbReference type="EMBL" id="JABFDY010000017">
    <property type="protein sequence ID" value="KAF7695555.1"/>
    <property type="molecule type" value="Genomic_DNA"/>
</dbReference>
<feature type="region of interest" description="Disordered" evidence="13">
    <location>
        <begin position="1831"/>
        <end position="1850"/>
    </location>
</feature>
<dbReference type="PROSITE" id="PS50003">
    <property type="entry name" value="PH_DOMAIN"/>
    <property type="match status" value="2"/>
</dbReference>
<feature type="region of interest" description="Disordered" evidence="13">
    <location>
        <begin position="3026"/>
        <end position="3053"/>
    </location>
</feature>
<dbReference type="Pfam" id="PF00069">
    <property type="entry name" value="Pkinase"/>
    <property type="match status" value="1"/>
</dbReference>
<evidence type="ECO:0000256" key="3">
    <source>
        <dbReference type="ARBA" id="ARBA00004496"/>
    </source>
</evidence>
<dbReference type="InterPro" id="IPR056243">
    <property type="entry name" value="TASOR_ab_dom"/>
</dbReference>
<feature type="region of interest" description="Disordered" evidence="13">
    <location>
        <begin position="1449"/>
        <end position="1528"/>
    </location>
</feature>
<dbReference type="Gene3D" id="2.30.29.30">
    <property type="entry name" value="Pleckstrin-homology domain (PH domain)/Phosphotyrosine-binding domain (PTB)"/>
    <property type="match status" value="2"/>
</dbReference>
<feature type="compositionally biased region" description="Polar residues" evidence="13">
    <location>
        <begin position="3589"/>
        <end position="3606"/>
    </location>
</feature>
<gene>
    <name evidence="16" type="ORF">HF521_007278</name>
</gene>
<comment type="similarity">
    <text evidence="4">Belongs to the TASOR family.</text>
</comment>
<evidence type="ECO:0000256" key="1">
    <source>
        <dbReference type="ARBA" id="ARBA00004123"/>
    </source>
</evidence>
<dbReference type="SUPFAM" id="SSF56112">
    <property type="entry name" value="Protein kinase-like (PK-like)"/>
    <property type="match status" value="1"/>
</dbReference>
<dbReference type="InterPro" id="IPR022188">
    <property type="entry name" value="TASOR_DUF3715"/>
</dbReference>
<dbReference type="Pfam" id="PF24630">
    <property type="entry name" value="PIN_TASOR"/>
    <property type="match status" value="1"/>
</dbReference>
<organism evidence="16 17">
    <name type="scientific">Silurus meridionalis</name>
    <name type="common">Southern catfish</name>
    <name type="synonym">Silurus soldatovi meridionalis</name>
    <dbReference type="NCBI Taxonomy" id="175797"/>
    <lineage>
        <taxon>Eukaryota</taxon>
        <taxon>Metazoa</taxon>
        <taxon>Chordata</taxon>
        <taxon>Craniata</taxon>
        <taxon>Vertebrata</taxon>
        <taxon>Euteleostomi</taxon>
        <taxon>Actinopterygii</taxon>
        <taxon>Neopterygii</taxon>
        <taxon>Teleostei</taxon>
        <taxon>Ostariophysi</taxon>
        <taxon>Siluriformes</taxon>
        <taxon>Siluridae</taxon>
        <taxon>Silurus</taxon>
    </lineage>
</organism>
<dbReference type="GO" id="GO:0045814">
    <property type="term" value="P:negative regulation of gene expression, epigenetic"/>
    <property type="evidence" value="ECO:0007669"/>
    <property type="project" value="InterPro"/>
</dbReference>
<dbReference type="InterPro" id="IPR056242">
    <property type="entry name" value="PIN_TASOR"/>
</dbReference>
<evidence type="ECO:0000256" key="4">
    <source>
        <dbReference type="ARBA" id="ARBA00008058"/>
    </source>
</evidence>
<dbReference type="SMART" id="SM00220">
    <property type="entry name" value="S_TKc"/>
    <property type="match status" value="1"/>
</dbReference>
<dbReference type="GO" id="GO:0005737">
    <property type="term" value="C:cytoplasm"/>
    <property type="evidence" value="ECO:0007669"/>
    <property type="project" value="UniProtKB-SubCell"/>
</dbReference>
<feature type="compositionally biased region" description="Basic and acidic residues" evidence="13">
    <location>
        <begin position="1509"/>
        <end position="1523"/>
    </location>
</feature>
<reference evidence="16" key="1">
    <citation type="submission" date="2020-08" db="EMBL/GenBank/DDBJ databases">
        <title>Chromosome-level assembly of Southern catfish (Silurus meridionalis) provides insights into visual adaptation to the nocturnal and benthic lifestyles.</title>
        <authorList>
            <person name="Zhang Y."/>
            <person name="Wang D."/>
            <person name="Peng Z."/>
        </authorList>
    </citation>
    <scope>NUCLEOTIDE SEQUENCE</scope>
    <source>
        <strain evidence="16">SWU-2019-XX</strain>
        <tissue evidence="16">Muscle</tissue>
    </source>
</reference>
<keyword evidence="9" id="KW-0446">Lipid-binding</keyword>
<dbReference type="FunFam" id="2.30.29.30:FF:000042">
    <property type="entry name" value="pleckstrin homology domain-containing family A member 1 isoform X2"/>
    <property type="match status" value="1"/>
</dbReference>
<feature type="domain" description="Protein kinase" evidence="15">
    <location>
        <begin position="1"/>
        <end position="148"/>
    </location>
</feature>
<dbReference type="GO" id="GO:0008289">
    <property type="term" value="F:lipid binding"/>
    <property type="evidence" value="ECO:0007669"/>
    <property type="project" value="UniProtKB-KW"/>
</dbReference>
<evidence type="ECO:0000256" key="8">
    <source>
        <dbReference type="ARBA" id="ARBA00022737"/>
    </source>
</evidence>
<dbReference type="InterPro" id="IPR000719">
    <property type="entry name" value="Prot_kinase_dom"/>
</dbReference>
<evidence type="ECO:0000256" key="9">
    <source>
        <dbReference type="ARBA" id="ARBA00023121"/>
    </source>
</evidence>
<feature type="region of interest" description="Disordered" evidence="13">
    <location>
        <begin position="3587"/>
        <end position="3606"/>
    </location>
</feature>
<feature type="compositionally biased region" description="Basic and acidic residues" evidence="13">
    <location>
        <begin position="1069"/>
        <end position="1081"/>
    </location>
</feature>
<feature type="region of interest" description="Disordered" evidence="13">
    <location>
        <begin position="2958"/>
        <end position="2982"/>
    </location>
</feature>
<evidence type="ECO:0000256" key="12">
    <source>
        <dbReference type="ARBA" id="ARBA00059661"/>
    </source>
</evidence>
<feature type="compositionally biased region" description="Polar residues" evidence="13">
    <location>
        <begin position="1344"/>
        <end position="1373"/>
    </location>
</feature>
<keyword evidence="10" id="KW-0472">Membrane</keyword>
<keyword evidence="5" id="KW-1003">Cell membrane</keyword>
<sequence>MSVVFAVQCLQMFLGQMVDALAYLHDRNILHRNLKPSNILMSGDSVFRICDFATATITQDRAKVRRIKESNEKSDIWTLGCVLLDMLICHILNDEASLSQLSQLRKDLSILDLITWKDLRRLSAWMLSHNPKNRANVLLYNASLNVYFAMKSDWKVAFFCQCGLLVNDPLVKQCLILCGSLPHSVKEFQFPQGVAEPPFQEGIDRVLEFIMNYTDVETMQVSILSYLLKEKQMESACIQLKSFQLIQLLLNAGQLPENVIHCVLKVIQNNLMNTDVLADAFQVLLLILKKDEKDVIIPGCKIIKCALDKGSSSLESFPDAVEIFCIVGEIHLQDANVAEFVCAALQFQLNEAQHADIEKAISLLMHELKSHPNVAAIVNHVFVAMTSLIKTSAASMQLLHVPNKRNGVYYIMAARRHHSECPKVIENFCHFLKQLVQHEERRNASQCLAFMENDTNIPKEGLLEPVLSGSVTFENSILAPLRNNYLCEESKESFTYNSALLVNNPDLQKRYSAFRAEKRKNGYSEEELEESFGFMLLDDKSRAKRLVETGLIVGHGTCTILGDCSKGVYISKYSDCLDLKRWYDGKTGYIVLLKLTKGRVKEVTENYTQNFTPPTAGFDCHVSEQLRAVCATTSSFLAFERTQYYMYELLDGWKKVEPCPRHVCPFAVVAFSYGKTSISLELKERSQEKLSFQYQPWSGQLKIESILYDIGLKSSHGAMFPAKLPKTVQVNCAIGVAELRKTLPQAVFETSPLGEVSFDGKWFTMYDVISFETKNDLAYLTEELKEKDMALVVCLEDGGFLILLHSSNFLSYEGVSTDKAFGLQGMFVYPDSRTVPRETKSGYRKSAVSSEVLQILPALNYAELEMEKCPPKQREEPLGIMEKHLQNFAALILPGLTGSPTREASMFPDQYDVPDGFPLFAPKWTEQTGDRLKTYLESPHGFQIPVARSLEILAAGKQQRSDDNDDDTPAGMVLERNLNNETDHITSRDVSDDVKKTAEQQAEPQKTEAAELPHCATIKEVTPTAAVVAAPDDKPFKSTDPSPTSGDLPTEHYAQDIHAVNSAQDSEETSERVSVDEKCSGEENSETVQPTNVESPSIEMQNDSSTLASNAEMEVDRSEKVDCLSDVLPEVKGQIPVADKVLQEADLPTSISSPTTSVNRTEALIEGCKEVQPEASGNVIAENKSVPNRRGKRRRRKTLKRNANTVSPITSTLQNTTSALSFSTEATPEQSSNSDTIHSSPSTLKKDWRSLPRRKKHWNADASVKRTLRSDFKSTELPSDQNDETENNTLVTELAGNVVPSAPKRKMEGFNMRERYGLKNIVTDCGFLFVPHGSEVAPGDIKSNENMQTQESSKVLTSSPIAEKPTTPSTLDKAQLSETENIGQHTPVAKNISPNPAEALLSRDITAKDPIPSHGSEETSVPEPAEQKNKITKKGHVYKAISISKLKTVLKRAKRTKSPASPDHRKSESDYPEPDPKRAKPHNDVALPKTANRKPVENTQSKPPLRTMSSKEKRISKIPKENGFDNLSPNAIVKQAGQQLTSKPIENRVKGKRVSSDGRTKKQEVAVGVPAPSDALNLLADLALSVNSDEILPSLGEKHPGAKTSSSPQSVIHLLQDLRPRFKLPTESPFPEGLVVTGDLILEISKEHSYSQPTSLPSGLKGICPQVQPPVGSVESCLSLKSGILLKLPDLTNCPGYTNKGGKNGWRSLPSSNTPAPDAVKNKLWSSLFFRCRSISEKEGSIQVTRHWKENYDYKYDSKFTNDRLDKCVTRALHGKWDFSIEDTYEHVHLIFHMWIGLFYSKPTSRFFHFDQICPPVERKDPAKVLQGAVQTPTTLPDVEPASKDDKPTSLDPVLDALDLSVKAFGAEDHCTGEEHPQPISGIQSRPEHMKEKEITCIRPDVDYSSTVIAGGSLMDYRSNVETSEEISTPDHKDCSDLEEDTTDVTESLCTKPLEGNSGYSQLCDHAASMRIEEQKSANVQKSEPASGRVYIDAHEKNMGIFHQIIGHVRPVIISKVHESLSGRKIILKSLSFKEKYKDGACVSVHSESVFNDELRVAAANEGKRERASARDDSAPKAKTGTCPAVPVAVSDGNDSRIEVKSLLLTRDETQKVIRDGSSSTIEKSVSGEKNNKAAFKDIGNTPVDGLDVSDQCVIDDSQSDIGNDKVHVETSVNNEATIKVGPVPDFRDEMCTEIPDRSHKTKESVKPVTEPEEVLINGETKATVAPVHVGDDAALNVPDTVKSNETVEPVRDTTGSQSDTRLREHANDETSKVPVESDMSVNDGENTCDVCKDDEALKSVVSIRDPSVDVLDEPRDKLGIIDDIIAVRDVNNTNMEAESELDVRADVSADEQDVKNTNKPGLDVKNETPANLQDVNVSTKDETQCQLDVRDCSSVDRQHDSDTTEDMAIHEEMYAMEECVSENDESNTNESGRKTTAEINRDADIKSCSEEQNTIEESQDWTDCIDMDISDDDSEHENQEQVHEMTVSGGEILPNMLKEDSVKLQEGEIKAEAHVAGGYKEPEISDYSFAGYASATSDQLITLQEGNSSSAVSDLCIPKQNESERTIMVKHETTEVNQYQPRKVCDDVLSVAEVAEPCEITDCSIQGTAKEAEDLAILNKNVGSCKESKMLKNSTDQKPNVPTICEKSAAKRLEIQHNFDASPSALQIDTEIEVNSRCGTPTLDERTYSSGTDAGSGNQEVNVEDTSEREDYGLQKIPTSSWLALDSSDNSQSGLEKSPAHREERFTEDPIWPRDTSAATVKETSESKPFTTDDRLPEGNLVDYDFDAIPTSRNFKEVELQQDQFDHFSGPYEDNAYEELPSPWTSSSSFKTKEQTDFSEWYAPDEDRRYTNSISVRREVAYRPRAITESNSDFPGWVQRTHYSQSTPKTEKSDERAYSFRRRAGLYESNDESESHGTESKRCSKKKRKRKSCQNDWDEEDFNTTVDYSLQKTFSCSSDQTSVSRTQTSSPKQHKGESKQSFDWRRYFRREGIFDSNEADSGPFHDAPSSIVTMLDKKGNRVIFESPSTQRRSSGTHSTNQSVKEQQSNSNTQSLMEHELLIFSEKMTHLLKNSKSTSRANKDRRRATISPSENPMTIQFSRLDEQNSFSSHNHIWPTLSTFKINVDMSERTAAKKPANYSKPLHLQSLFCERGTQATCSKLSDISKECSKSYHTMMNDVCVGKTVPHQNDELKRKWDAERAATHKQSGFCGRIKKDMFNHLHDNLNSVVRQACKTKYKFYILVTSADPFFEETKDLLEAEGHTAVESYQFDFDGNGQTPLLIILRNEDIAEHIFEVPHLLEAFAKGGFVVFDETALDTLNLENMKKVVGIMEELDKKGKWKWFLHYRDSRKLRENARCRPEAQRRKQFIDCCQEAGIVEVLPYHECDIISRDRPDYLRCLVRLQIQNVSARFPVFITDTPDDTFEKNGILTMNIYTFSRIISNDTSRGSRTGWGELKTSWGRSIWDMPYLDRNNRICGFLDIEENENSGKFYRRYFILDSPHNSLLWFMDNPQNLPEGAESVGNMKLSYISKVSEVSAKQKPKTEFCFVINALSRRYFLQANDAVDLKEWVIALNKATKITVPKNPTPITQSTDSVPVPSQTQPATPQAYKAEIVGGVVVHTPVQQNDSDDVFSNEVTPHVTLRRCQSLRPNVVRTGYCVKQGNVRKSWKRRFFVLDDQTVSYYKNETDKEALRNIRLRDIQKVHECLVKSGDLLSRDNLFEIITNARTFYIQTDTPEDMFGWIRDISSKIQDFRGPAKSCRIGPMQVAKPLLIKSCSTAQSWQPWTPVPKKTTHSADEDLRESAFCSLPSLSDTRETSESRIRQRHHSQPHQSATDPHFTIDHDVHIRTSDV</sequence>
<keyword evidence="7" id="KW-0597">Phosphoprotein</keyword>
<feature type="compositionally biased region" description="Basic and acidic residues" evidence="13">
    <location>
        <begin position="2914"/>
        <end position="2923"/>
    </location>
</feature>
<evidence type="ECO:0008006" key="18">
    <source>
        <dbReference type="Google" id="ProtNLM"/>
    </source>
</evidence>
<evidence type="ECO:0000259" key="14">
    <source>
        <dbReference type="PROSITE" id="PS50003"/>
    </source>
</evidence>
<dbReference type="SUPFAM" id="SSF50729">
    <property type="entry name" value="PH domain-like"/>
    <property type="match status" value="2"/>
</dbReference>
<feature type="region of interest" description="Disordered" evidence="13">
    <location>
        <begin position="1339"/>
        <end position="1373"/>
    </location>
</feature>
<feature type="compositionally biased region" description="Basic and acidic residues" evidence="13">
    <location>
        <begin position="981"/>
        <end position="998"/>
    </location>
</feature>
<evidence type="ECO:0000256" key="10">
    <source>
        <dbReference type="ARBA" id="ARBA00023136"/>
    </source>
</evidence>
<keyword evidence="6" id="KW-0963">Cytoplasm</keyword>
<keyword evidence="8" id="KW-0677">Repeat</keyword>
<evidence type="ECO:0000313" key="16">
    <source>
        <dbReference type="EMBL" id="KAF7695555.1"/>
    </source>
</evidence>
<feature type="compositionally biased region" description="Basic and acidic residues" evidence="13">
    <location>
        <begin position="1462"/>
        <end position="1483"/>
    </location>
</feature>
<feature type="domain" description="PH" evidence="14">
    <location>
        <begin position="3654"/>
        <end position="3754"/>
    </location>
</feature>
<accession>A0A8T0AT06</accession>
<dbReference type="Pfam" id="PF00169">
    <property type="entry name" value="PH"/>
    <property type="match status" value="2"/>
</dbReference>